<reference evidence="1 2" key="1">
    <citation type="submission" date="2019-08" db="EMBL/GenBank/DDBJ databases">
        <authorList>
            <person name="Liang Q."/>
        </authorList>
    </citation>
    <scope>NUCLEOTIDE SEQUENCE [LARGE SCALE GENOMIC DNA]</scope>
    <source>
        <strain evidence="1 2">V1718</strain>
    </source>
</reference>
<organism evidence="1 2">
    <name type="scientific">Microvenator marinus</name>
    <dbReference type="NCBI Taxonomy" id="2600177"/>
    <lineage>
        <taxon>Bacteria</taxon>
        <taxon>Deltaproteobacteria</taxon>
        <taxon>Bradymonadales</taxon>
        <taxon>Microvenatoraceae</taxon>
        <taxon>Microvenator</taxon>
    </lineage>
</organism>
<dbReference type="Proteomes" id="UP000321595">
    <property type="component" value="Chromosome"/>
</dbReference>
<evidence type="ECO:0000313" key="2">
    <source>
        <dbReference type="Proteomes" id="UP000321595"/>
    </source>
</evidence>
<protein>
    <recommendedName>
        <fullName evidence="3">Lipoprotein</fullName>
    </recommendedName>
</protein>
<dbReference type="EMBL" id="CP042467">
    <property type="protein sequence ID" value="QED27955.1"/>
    <property type="molecule type" value="Genomic_DNA"/>
</dbReference>
<keyword evidence="2" id="KW-1185">Reference proteome</keyword>
<dbReference type="PROSITE" id="PS51257">
    <property type="entry name" value="PROKAR_LIPOPROTEIN"/>
    <property type="match status" value="1"/>
</dbReference>
<accession>A0A5B8XQY6</accession>
<sequence>MRRLSFLCALCAILGCGDESFTPPVADVWEPSSYGSFITDACGVGLSNFEESRWDHREGSSTLHLEMAQGCGVYQGTIEFTENLDLPHMPTWEVTTQMCIQRGLQAMGKSTTSAAG</sequence>
<proteinExistence type="predicted"/>
<evidence type="ECO:0008006" key="3">
    <source>
        <dbReference type="Google" id="ProtNLM"/>
    </source>
</evidence>
<gene>
    <name evidence="1" type="ORF">FRD01_12050</name>
</gene>
<dbReference type="KEGG" id="bbae:FRD01_12050"/>
<evidence type="ECO:0000313" key="1">
    <source>
        <dbReference type="EMBL" id="QED27955.1"/>
    </source>
</evidence>
<name>A0A5B8XQY6_9DELT</name>
<dbReference type="AlphaFoldDB" id="A0A5B8XQY6"/>
<dbReference type="RefSeq" id="WP_146959956.1">
    <property type="nucleotide sequence ID" value="NZ_CP042467.1"/>
</dbReference>